<evidence type="ECO:0000313" key="2">
    <source>
        <dbReference type="EMBL" id="OCT16284.1"/>
    </source>
</evidence>
<proteinExistence type="predicted"/>
<dbReference type="EMBL" id="LYPC01000011">
    <property type="protein sequence ID" value="OCT16284.1"/>
    <property type="molecule type" value="Genomic_DNA"/>
</dbReference>
<keyword evidence="1" id="KW-0472">Membrane</keyword>
<dbReference type="Proteomes" id="UP000093309">
    <property type="component" value="Unassembled WGS sequence"/>
</dbReference>
<reference evidence="3" key="1">
    <citation type="submission" date="2016-05" db="EMBL/GenBank/DDBJ databases">
        <title>Paenibacillus oryzae. sp. nov., isolated from the rice root.</title>
        <authorList>
            <person name="Zhang J."/>
            <person name="Zhang X."/>
        </authorList>
    </citation>
    <scope>NUCLEOTIDE SEQUENCE [LARGE SCALE GENOMIC DNA]</scope>
    <source>
        <strain evidence="3">KCTC13222</strain>
    </source>
</reference>
<organism evidence="2 3">
    <name type="scientific">Paenibacillus pectinilyticus</name>
    <dbReference type="NCBI Taxonomy" id="512399"/>
    <lineage>
        <taxon>Bacteria</taxon>
        <taxon>Bacillati</taxon>
        <taxon>Bacillota</taxon>
        <taxon>Bacilli</taxon>
        <taxon>Bacillales</taxon>
        <taxon>Paenibacillaceae</taxon>
        <taxon>Paenibacillus</taxon>
    </lineage>
</organism>
<dbReference type="AlphaFoldDB" id="A0A1C1A6V2"/>
<sequence length="70" mass="7722">MLSFLVTLFLLSIGFPRKSTRQQDSRIVIAYVSLAVISLILAVLHVTETTYILTNVLQNIMNSIAEKVGG</sequence>
<keyword evidence="3" id="KW-1185">Reference proteome</keyword>
<protein>
    <submittedName>
        <fullName evidence="2">Uncharacterized protein</fullName>
    </submittedName>
</protein>
<dbReference type="STRING" id="512399.A8709_02290"/>
<gene>
    <name evidence="2" type="ORF">A8709_02290</name>
</gene>
<keyword evidence="1" id="KW-1133">Transmembrane helix</keyword>
<comment type="caution">
    <text evidence="2">The sequence shown here is derived from an EMBL/GenBank/DDBJ whole genome shotgun (WGS) entry which is preliminary data.</text>
</comment>
<name>A0A1C1A6V2_9BACL</name>
<evidence type="ECO:0000313" key="3">
    <source>
        <dbReference type="Proteomes" id="UP000093309"/>
    </source>
</evidence>
<evidence type="ECO:0000256" key="1">
    <source>
        <dbReference type="SAM" id="Phobius"/>
    </source>
</evidence>
<accession>A0A1C1A6V2</accession>
<feature type="transmembrane region" description="Helical" evidence="1">
    <location>
        <begin position="31"/>
        <end position="53"/>
    </location>
</feature>
<keyword evidence="1" id="KW-0812">Transmembrane</keyword>